<sequence>MSDAITTPVVILAFANDQDDYLQNIQVERGAVSRALQDYDDKSYIKLWKQESTSIKDFFDLFDRYAGRVAIFHYGGHANGSALLLEAETGATEMANAGGLAQRLGRETALQLVFLNGCATGGQVAALLAAGVRAVIATAVPINDAMATDFAVRFYDTLGTRKTIGEAFEAARDLIKTKYGDKRQIADFRGIGKVGGAAAPAAGPELTWGLYTGADATAALSWKLPEIADRQVIIRGAAMSAKSGAPVNDGLIQTLFNAVAPFNDELGRVLEGTKAGRRLDLRIVRQQIIDAFPAPVGEQLRKLFAANSIDVARLRQIVQTYDTAVKLFAFAVVSQLWNARFENPDLKVTDEQWAPCAAFMSLSAETAPAFDYFNLILAIDGIFRANAITHWMPECGNFDTALKDEETDTAHRFMEEMRVELARGRVAAEEIESFCVQAEKHLGVLLSDFAFVVKYELATIKRIDFIKSRHKVPEYSHKYVLLNRITAGFMDDVNIRTDFSDNESVILFKSLDQVADNLNLTPFIVDENAFTGDDNSKLYFFAYHDAADDSFHYTAIDDADVELVISDNKYPQAKTLFEEFRTTVVRPTGATA</sequence>
<organism evidence="2 3">
    <name type="scientific">Glacieibacterium arshaanense</name>
    <dbReference type="NCBI Taxonomy" id="2511025"/>
    <lineage>
        <taxon>Bacteria</taxon>
        <taxon>Pseudomonadati</taxon>
        <taxon>Pseudomonadota</taxon>
        <taxon>Alphaproteobacteria</taxon>
        <taxon>Sphingomonadales</taxon>
        <taxon>Sphingosinicellaceae</taxon>
        <taxon>Glacieibacterium</taxon>
    </lineage>
</organism>
<name>A0A4Y9ERC1_9SPHN</name>
<dbReference type="OrthoDB" id="8253226at2"/>
<keyword evidence="3" id="KW-1185">Reference proteome</keyword>
<proteinExistence type="predicted"/>
<accession>A0A4Y9ERC1</accession>
<dbReference type="Proteomes" id="UP000297737">
    <property type="component" value="Unassembled WGS sequence"/>
</dbReference>
<evidence type="ECO:0000259" key="1">
    <source>
        <dbReference type="Pfam" id="PF12770"/>
    </source>
</evidence>
<dbReference type="EMBL" id="SIHO01000001">
    <property type="protein sequence ID" value="TFU05880.1"/>
    <property type="molecule type" value="Genomic_DNA"/>
</dbReference>
<dbReference type="Pfam" id="PF12770">
    <property type="entry name" value="CHAT"/>
    <property type="match status" value="1"/>
</dbReference>
<protein>
    <submittedName>
        <fullName evidence="2">CHAT domain-containing protein</fullName>
    </submittedName>
</protein>
<reference evidence="2 3" key="1">
    <citation type="submission" date="2019-02" db="EMBL/GenBank/DDBJ databases">
        <title>Polymorphobacter sp. isolated from the lake at the Tibet of China.</title>
        <authorList>
            <person name="Li A."/>
        </authorList>
    </citation>
    <scope>NUCLEOTIDE SEQUENCE [LARGE SCALE GENOMIC DNA]</scope>
    <source>
        <strain evidence="2 3">DJ1R-1</strain>
    </source>
</reference>
<evidence type="ECO:0000313" key="2">
    <source>
        <dbReference type="EMBL" id="TFU05880.1"/>
    </source>
</evidence>
<dbReference type="AlphaFoldDB" id="A0A4Y9ERC1"/>
<comment type="caution">
    <text evidence="2">The sequence shown here is derived from an EMBL/GenBank/DDBJ whole genome shotgun (WGS) entry which is preliminary data.</text>
</comment>
<gene>
    <name evidence="2" type="ORF">EUV02_02310</name>
</gene>
<evidence type="ECO:0000313" key="3">
    <source>
        <dbReference type="Proteomes" id="UP000297737"/>
    </source>
</evidence>
<dbReference type="RefSeq" id="WP_135244604.1">
    <property type="nucleotide sequence ID" value="NZ_SIHO01000001.1"/>
</dbReference>
<dbReference type="InterPro" id="IPR024983">
    <property type="entry name" value="CHAT_dom"/>
</dbReference>
<feature type="domain" description="CHAT" evidence="1">
    <location>
        <begin position="68"/>
        <end position="172"/>
    </location>
</feature>